<dbReference type="GO" id="GO:0065002">
    <property type="term" value="P:intracellular protein transmembrane transport"/>
    <property type="evidence" value="ECO:0007669"/>
    <property type="project" value="TreeGrafter"/>
</dbReference>
<sequence>MDKDKLTVVEHLEELRKRIMVVAYFLVGGLIIGFFLAKPVISYITNDDFTQTLELNAFRITDPLTIYIAMIVIVAFIIVSPVILFELWAFISPGLHPKEQKVTLSYIPFSLILFIGGLLFSYLVIFPYLISFTMGLADDMGIKQTIGIKEYFSELFKFTIPFGFVFQLPILLLFLTRLGIVTPMFLQKNRKYAYFILLVVAALIAPPDFMTHMLFTLPMIVLYEFSILVSKVGYRKFLKAEQKLMEEELGMDADNYKNEDK</sequence>
<dbReference type="Pfam" id="PF00902">
    <property type="entry name" value="TatC"/>
    <property type="match status" value="1"/>
</dbReference>
<dbReference type="PANTHER" id="PTHR30371:SF0">
    <property type="entry name" value="SEC-INDEPENDENT PROTEIN TRANSLOCASE PROTEIN TATC, CHLOROPLASTIC-RELATED"/>
    <property type="match status" value="1"/>
</dbReference>
<dbReference type="PRINTS" id="PR01840">
    <property type="entry name" value="TATCFAMILY"/>
</dbReference>
<feature type="transmembrane region" description="Helical" evidence="5">
    <location>
        <begin position="64"/>
        <end position="91"/>
    </location>
</feature>
<evidence type="ECO:0000256" key="3">
    <source>
        <dbReference type="ARBA" id="ARBA00022989"/>
    </source>
</evidence>
<evidence type="ECO:0000256" key="1">
    <source>
        <dbReference type="ARBA" id="ARBA00004141"/>
    </source>
</evidence>
<feature type="transmembrane region" description="Helical" evidence="5">
    <location>
        <begin position="103"/>
        <end position="130"/>
    </location>
</feature>
<keyword evidence="3 5" id="KW-1133">Transmembrane helix</keyword>
<comment type="function">
    <text evidence="5">Part of the twin-arginine translocation (Tat) system that transports large folded proteins containing a characteristic twin-arginine motif in their signal peptide across membranes.</text>
</comment>
<dbReference type="GO" id="GO:0033281">
    <property type="term" value="C:TAT protein transport complex"/>
    <property type="evidence" value="ECO:0007669"/>
    <property type="project" value="UniProtKB-UniRule"/>
</dbReference>
<dbReference type="KEGG" id="sste:SAMEA4384403_0713"/>
<proteinExistence type="inferred from homology"/>
<evidence type="ECO:0000256" key="5">
    <source>
        <dbReference type="HAMAP-Rule" id="MF_00902"/>
    </source>
</evidence>
<comment type="similarity">
    <text evidence="5">Belongs to the TatC family.</text>
</comment>
<feature type="transmembrane region" description="Helical" evidence="5">
    <location>
        <begin position="21"/>
        <end position="44"/>
    </location>
</feature>
<comment type="subcellular location">
    <subcellularLocation>
        <location evidence="5">Cell membrane</location>
        <topology evidence="5">Multi-pass membrane protein</topology>
    </subcellularLocation>
    <subcellularLocation>
        <location evidence="1">Membrane</location>
        <topology evidence="1">Multi-pass membrane protein</topology>
    </subcellularLocation>
</comment>
<organism evidence="6 7">
    <name type="scientific">Mammaliicoccus stepanovicii</name>
    <dbReference type="NCBI Taxonomy" id="643214"/>
    <lineage>
        <taxon>Bacteria</taxon>
        <taxon>Bacillati</taxon>
        <taxon>Bacillota</taxon>
        <taxon>Bacilli</taxon>
        <taxon>Bacillales</taxon>
        <taxon>Staphylococcaceae</taxon>
        <taxon>Mammaliicoccus</taxon>
    </lineage>
</organism>
<keyword evidence="5" id="KW-1003">Cell membrane</keyword>
<dbReference type="InterPro" id="IPR002033">
    <property type="entry name" value="TatC"/>
</dbReference>
<evidence type="ECO:0000313" key="7">
    <source>
        <dbReference type="Proteomes" id="UP000242084"/>
    </source>
</evidence>
<evidence type="ECO:0000256" key="4">
    <source>
        <dbReference type="ARBA" id="ARBA00023136"/>
    </source>
</evidence>
<dbReference type="GO" id="GO:0043953">
    <property type="term" value="P:protein transport by the Tat complex"/>
    <property type="evidence" value="ECO:0007669"/>
    <property type="project" value="UniProtKB-UniRule"/>
</dbReference>
<keyword evidence="4 5" id="KW-0472">Membrane</keyword>
<feature type="transmembrane region" description="Helical" evidence="5">
    <location>
        <begin position="192"/>
        <end position="209"/>
    </location>
</feature>
<dbReference type="NCBIfam" id="TIGR00945">
    <property type="entry name" value="tatC"/>
    <property type="match status" value="1"/>
</dbReference>
<keyword evidence="5" id="KW-0811">Translocation</keyword>
<evidence type="ECO:0000313" key="6">
    <source>
        <dbReference type="EMBL" id="SNV60963.1"/>
    </source>
</evidence>
<dbReference type="AlphaFoldDB" id="A0A239YR15"/>
<keyword evidence="5" id="KW-0653">Protein transport</keyword>
<gene>
    <name evidence="6" type="primary">tatC2</name>
    <name evidence="5" type="synonym">tatC</name>
    <name evidence="6" type="ORF">SAMEA4384403_00713</name>
</gene>
<dbReference type="PANTHER" id="PTHR30371">
    <property type="entry name" value="SEC-INDEPENDENT PROTEIN TRANSLOCASE PROTEIN TATC"/>
    <property type="match status" value="1"/>
</dbReference>
<keyword evidence="5" id="KW-0813">Transport</keyword>
<dbReference type="OrthoDB" id="9777044at2"/>
<protein>
    <recommendedName>
        <fullName evidence="5">Sec-independent protein translocase protein TatC</fullName>
    </recommendedName>
</protein>
<evidence type="ECO:0000256" key="2">
    <source>
        <dbReference type="ARBA" id="ARBA00022692"/>
    </source>
</evidence>
<name>A0A239YR15_9STAP</name>
<keyword evidence="2 5" id="KW-0812">Transmembrane</keyword>
<dbReference type="HAMAP" id="MF_00902">
    <property type="entry name" value="TatC"/>
    <property type="match status" value="1"/>
</dbReference>
<dbReference type="GO" id="GO:0009977">
    <property type="term" value="F:proton motive force dependent protein transmembrane transporter activity"/>
    <property type="evidence" value="ECO:0007669"/>
    <property type="project" value="TreeGrafter"/>
</dbReference>
<comment type="subunit">
    <text evidence="5">Forms a complex with TatA.</text>
</comment>
<dbReference type="RefSeq" id="WP_095086811.1">
    <property type="nucleotide sequence ID" value="NZ_BMDM01000006.1"/>
</dbReference>
<keyword evidence="7" id="KW-1185">Reference proteome</keyword>
<comment type="caution">
    <text evidence="5">Lacks conserved residue(s) required for the propagation of feature annotation.</text>
</comment>
<feature type="transmembrane region" description="Helical" evidence="5">
    <location>
        <begin position="158"/>
        <end position="180"/>
    </location>
</feature>
<dbReference type="EMBL" id="LT906462">
    <property type="protein sequence ID" value="SNV60963.1"/>
    <property type="molecule type" value="Genomic_DNA"/>
</dbReference>
<dbReference type="Proteomes" id="UP000242084">
    <property type="component" value="Chromosome 1"/>
</dbReference>
<reference evidence="6 7" key="1">
    <citation type="submission" date="2017-06" db="EMBL/GenBank/DDBJ databases">
        <authorList>
            <consortium name="Pathogen Informatics"/>
        </authorList>
    </citation>
    <scope>NUCLEOTIDE SEQUENCE [LARGE SCALE GENOMIC DNA]</scope>
    <source>
        <strain evidence="6 7">NCTC13839</strain>
    </source>
</reference>
<accession>A0A239YR15</accession>